<dbReference type="InterPro" id="IPR051311">
    <property type="entry name" value="DedA_domain"/>
</dbReference>
<evidence type="ECO:0000313" key="4">
    <source>
        <dbReference type="Proteomes" id="UP001143362"/>
    </source>
</evidence>
<feature type="transmembrane region" description="Helical" evidence="1">
    <location>
        <begin position="38"/>
        <end position="58"/>
    </location>
</feature>
<name>A0ABT3TDU7_9GAMM</name>
<evidence type="ECO:0000256" key="1">
    <source>
        <dbReference type="SAM" id="Phobius"/>
    </source>
</evidence>
<keyword evidence="1" id="KW-0472">Membrane</keyword>
<proteinExistence type="predicted"/>
<dbReference type="PANTHER" id="PTHR42709">
    <property type="entry name" value="ALKALINE PHOSPHATASE LIKE PROTEIN"/>
    <property type="match status" value="1"/>
</dbReference>
<evidence type="ECO:0000313" key="3">
    <source>
        <dbReference type="EMBL" id="MCX2980466.1"/>
    </source>
</evidence>
<evidence type="ECO:0000259" key="2">
    <source>
        <dbReference type="Pfam" id="PF09335"/>
    </source>
</evidence>
<dbReference type="InterPro" id="IPR032816">
    <property type="entry name" value="VTT_dom"/>
</dbReference>
<protein>
    <submittedName>
        <fullName evidence="3">DedA family protein</fullName>
    </submittedName>
</protein>
<dbReference type="Pfam" id="PF09335">
    <property type="entry name" value="VTT_dom"/>
    <property type="match status" value="1"/>
</dbReference>
<dbReference type="PANTHER" id="PTHR42709:SF4">
    <property type="entry name" value="INNER MEMBRANE PROTEIN YQAA"/>
    <property type="match status" value="1"/>
</dbReference>
<dbReference type="RefSeq" id="WP_279244443.1">
    <property type="nucleotide sequence ID" value="NZ_SHNN01000001.1"/>
</dbReference>
<dbReference type="EMBL" id="SHNN01000001">
    <property type="protein sequence ID" value="MCX2980466.1"/>
    <property type="molecule type" value="Genomic_DNA"/>
</dbReference>
<dbReference type="Proteomes" id="UP001143362">
    <property type="component" value="Unassembled WGS sequence"/>
</dbReference>
<comment type="caution">
    <text evidence="3">The sequence shown here is derived from an EMBL/GenBank/DDBJ whole genome shotgun (WGS) entry which is preliminary data.</text>
</comment>
<keyword evidence="1" id="KW-1133">Transmembrane helix</keyword>
<feature type="transmembrane region" description="Helical" evidence="1">
    <location>
        <begin position="116"/>
        <end position="140"/>
    </location>
</feature>
<sequence>MTEYLLLFLTALAAASVIPVSSEILLLALLGTGLNPMSLWLTATLGNTLGAVINWFIGTKISDHADSRWVPVSSASVERASHWFNRYGVWSLLLSWLPVVGDALTFFSGIMRVRFALFLVLVAIGKGARYAVLIITFEALPL</sequence>
<feature type="domain" description="VTT" evidence="2">
    <location>
        <begin position="22"/>
        <end position="134"/>
    </location>
</feature>
<accession>A0ABT3TDU7</accession>
<organism evidence="3 4">
    <name type="scientific">Candidatus Litorirhabdus singularis</name>
    <dbReference type="NCBI Taxonomy" id="2518993"/>
    <lineage>
        <taxon>Bacteria</taxon>
        <taxon>Pseudomonadati</taxon>
        <taxon>Pseudomonadota</taxon>
        <taxon>Gammaproteobacteria</taxon>
        <taxon>Cellvibrionales</taxon>
        <taxon>Halieaceae</taxon>
        <taxon>Candidatus Litorirhabdus</taxon>
    </lineage>
</organism>
<gene>
    <name evidence="3" type="ORF">EYC98_06210</name>
</gene>
<reference evidence="3" key="1">
    <citation type="submission" date="2019-02" db="EMBL/GenBank/DDBJ databases">
        <authorList>
            <person name="Li S.-H."/>
        </authorList>
    </citation>
    <scope>NUCLEOTIDE SEQUENCE</scope>
    <source>
        <strain evidence="3">IMCC14734</strain>
    </source>
</reference>
<keyword evidence="1" id="KW-0812">Transmembrane</keyword>
<keyword evidence="4" id="KW-1185">Reference proteome</keyword>